<proteinExistence type="predicted"/>
<accession>D1PR08</accession>
<dbReference type="AlphaFoldDB" id="D1PR08"/>
<gene>
    <name evidence="1" type="ORF">SUBVAR_06835</name>
</gene>
<dbReference type="Proteomes" id="UP000003438">
    <property type="component" value="Unassembled WGS sequence"/>
</dbReference>
<protein>
    <submittedName>
        <fullName evidence="1">Uncharacterized protein</fullName>
    </submittedName>
</protein>
<comment type="caution">
    <text evidence="1">The sequence shown here is derived from an EMBL/GenBank/DDBJ whole genome shotgun (WGS) entry which is preliminary data.</text>
</comment>
<dbReference type="STRING" id="411471.SUBVAR_06835"/>
<evidence type="ECO:0000313" key="1">
    <source>
        <dbReference type="EMBL" id="EFB74855.1"/>
    </source>
</evidence>
<organism evidence="1 2">
    <name type="scientific">Subdoligranulum variabile DSM 15176</name>
    <dbReference type="NCBI Taxonomy" id="411471"/>
    <lineage>
        <taxon>Bacteria</taxon>
        <taxon>Bacillati</taxon>
        <taxon>Bacillota</taxon>
        <taxon>Clostridia</taxon>
        <taxon>Eubacteriales</taxon>
        <taxon>Oscillospiraceae</taxon>
        <taxon>Subdoligranulum</taxon>
    </lineage>
</organism>
<evidence type="ECO:0000313" key="2">
    <source>
        <dbReference type="Proteomes" id="UP000003438"/>
    </source>
</evidence>
<dbReference type="HOGENOM" id="CLU_3318058_0_0_9"/>
<dbReference type="EMBL" id="ACBY02000054">
    <property type="protein sequence ID" value="EFB74855.1"/>
    <property type="molecule type" value="Genomic_DNA"/>
</dbReference>
<keyword evidence="2" id="KW-1185">Reference proteome</keyword>
<sequence length="39" mass="4458">MVYFYKNDKRCLAGGRKIFPPPQPIRTNCKGKGNEETIS</sequence>
<name>D1PR08_9FIRM</name>
<reference evidence="1" key="1">
    <citation type="submission" date="2009-12" db="EMBL/GenBank/DDBJ databases">
        <authorList>
            <person name="Weinstock G."/>
            <person name="Sodergren E."/>
            <person name="Clifton S."/>
            <person name="Fulton L."/>
            <person name="Fulton B."/>
            <person name="Courtney L."/>
            <person name="Fronick C."/>
            <person name="Harrison M."/>
            <person name="Strong C."/>
            <person name="Farmer C."/>
            <person name="Delahaunty K."/>
            <person name="Markovic C."/>
            <person name="Hall O."/>
            <person name="Minx P."/>
            <person name="Tomlinson C."/>
            <person name="Mitreva M."/>
            <person name="Nelson J."/>
            <person name="Hou S."/>
            <person name="Wollam A."/>
            <person name="Pepin K.H."/>
            <person name="Johnson M."/>
            <person name="Bhonagiri V."/>
            <person name="Nash W.E."/>
            <person name="Warren W."/>
            <person name="Chinwalla A."/>
            <person name="Mardis E.R."/>
            <person name="Wilson R.K."/>
        </authorList>
    </citation>
    <scope>NUCLEOTIDE SEQUENCE [LARGE SCALE GENOMIC DNA]</scope>
    <source>
        <strain evidence="1">DSM 15176</strain>
    </source>
</reference>